<evidence type="ECO:0000256" key="1">
    <source>
        <dbReference type="ARBA" id="ARBA00010945"/>
    </source>
</evidence>
<evidence type="ECO:0000259" key="4">
    <source>
        <dbReference type="PROSITE" id="PS50173"/>
    </source>
</evidence>
<dbReference type="InterPro" id="IPR001126">
    <property type="entry name" value="UmuC"/>
</dbReference>
<keyword evidence="3" id="KW-0548">Nucleotidyltransferase</keyword>
<evidence type="ECO:0000256" key="2">
    <source>
        <dbReference type="ARBA" id="ARBA00022457"/>
    </source>
</evidence>
<dbReference type="AlphaFoldDB" id="A0A6C2U2V3"/>
<comment type="similarity">
    <text evidence="1">Belongs to the DNA polymerase type-Y family.</text>
</comment>
<dbReference type="Pfam" id="PF00817">
    <property type="entry name" value="IMS"/>
    <property type="match status" value="1"/>
</dbReference>
<evidence type="ECO:0000313" key="5">
    <source>
        <dbReference type="EMBL" id="VGO14322.1"/>
    </source>
</evidence>
<dbReference type="GO" id="GO:0006281">
    <property type="term" value="P:DNA repair"/>
    <property type="evidence" value="ECO:0007669"/>
    <property type="project" value="InterPro"/>
</dbReference>
<proteinExistence type="inferred from homology"/>
<dbReference type="GO" id="GO:0042276">
    <property type="term" value="P:error-prone translesion synthesis"/>
    <property type="evidence" value="ECO:0007669"/>
    <property type="project" value="TreeGrafter"/>
</dbReference>
<accession>A0A6C2U2V3</accession>
<keyword evidence="3" id="KW-0808">Transferase</keyword>
<dbReference type="PROSITE" id="PS50173">
    <property type="entry name" value="UMUC"/>
    <property type="match status" value="1"/>
</dbReference>
<organism evidence="5 6">
    <name type="scientific">Pontiella desulfatans</name>
    <dbReference type="NCBI Taxonomy" id="2750659"/>
    <lineage>
        <taxon>Bacteria</taxon>
        <taxon>Pseudomonadati</taxon>
        <taxon>Kiritimatiellota</taxon>
        <taxon>Kiritimatiellia</taxon>
        <taxon>Kiritimatiellales</taxon>
        <taxon>Pontiellaceae</taxon>
        <taxon>Pontiella</taxon>
    </lineage>
</organism>
<dbReference type="InterPro" id="IPR022880">
    <property type="entry name" value="DNApol_IV"/>
</dbReference>
<dbReference type="GO" id="GO:0003684">
    <property type="term" value="F:damaged DNA binding"/>
    <property type="evidence" value="ECO:0007669"/>
    <property type="project" value="InterPro"/>
</dbReference>
<reference evidence="5 6" key="1">
    <citation type="submission" date="2019-04" db="EMBL/GenBank/DDBJ databases">
        <authorList>
            <person name="Van Vliet M D."/>
        </authorList>
    </citation>
    <scope>NUCLEOTIDE SEQUENCE [LARGE SCALE GENOMIC DNA]</scope>
    <source>
        <strain evidence="5 6">F1</strain>
    </source>
</reference>
<feature type="domain" description="UmuC" evidence="4">
    <location>
        <begin position="16"/>
        <end position="195"/>
    </location>
</feature>
<dbReference type="EMBL" id="CAAHFG010000001">
    <property type="protein sequence ID" value="VGO14322.1"/>
    <property type="molecule type" value="Genomic_DNA"/>
</dbReference>
<dbReference type="PANTHER" id="PTHR11076:SF34">
    <property type="entry name" value="PROTEIN UMUC"/>
    <property type="match status" value="1"/>
</dbReference>
<dbReference type="RefSeq" id="WP_136079815.1">
    <property type="nucleotide sequence ID" value="NZ_CAAHFG010000001.1"/>
</dbReference>
<dbReference type="InterPro" id="IPR043128">
    <property type="entry name" value="Rev_trsase/Diguanyl_cyclase"/>
</dbReference>
<keyword evidence="3" id="KW-0239">DNA-directed DNA polymerase</keyword>
<dbReference type="SUPFAM" id="SSF100879">
    <property type="entry name" value="Lesion bypass DNA polymerase (Y-family), little finger domain"/>
    <property type="match status" value="1"/>
</dbReference>
<dbReference type="Pfam" id="PF11799">
    <property type="entry name" value="IMS_C"/>
    <property type="match status" value="1"/>
</dbReference>
<keyword evidence="2" id="KW-0515">Mutator protein</keyword>
<evidence type="ECO:0000256" key="3">
    <source>
        <dbReference type="ARBA" id="ARBA00022932"/>
    </source>
</evidence>
<dbReference type="InterPro" id="IPR050116">
    <property type="entry name" value="DNA_polymerase-Y"/>
</dbReference>
<dbReference type="SUPFAM" id="SSF56672">
    <property type="entry name" value="DNA/RNA polymerases"/>
    <property type="match status" value="1"/>
</dbReference>
<dbReference type="InterPro" id="IPR036775">
    <property type="entry name" value="DNA_pol_Y-fam_lit_finger_sf"/>
</dbReference>
<name>A0A6C2U2V3_PONDE</name>
<dbReference type="InterPro" id="IPR043502">
    <property type="entry name" value="DNA/RNA_pol_sf"/>
</dbReference>
<dbReference type="Gene3D" id="3.30.1490.100">
    <property type="entry name" value="DNA polymerase, Y-family, little finger domain"/>
    <property type="match status" value="1"/>
</dbReference>
<dbReference type="InterPro" id="IPR017961">
    <property type="entry name" value="DNA_pol_Y-fam_little_finger"/>
</dbReference>
<dbReference type="Gene3D" id="3.40.1170.60">
    <property type="match status" value="1"/>
</dbReference>
<sequence length="436" mass="49998">MQQEQPIVNASFPQAILHIDGDAFFTSVEQSMHPHLKGRPVVSGKERGIIACASYEAKALGIKRGVGLWEARKICPDLVVLPSDYESYSIYSKRMFEIMRRYTPAVEEYSIDEGFADITGLRRLHHMSYPDIAKKIQETICKELDLTVSVGLSLSKGLCKIASDYRKPHGFTAVRGRHIHLFLQRIPLEEVWGFGRNTVALLQKHGLHTAYDFVLRPSTWAQKMLGKPGLEIWHELRGVNLLPVTPNPKPANVCIGKGKTFTTPSADKEFVYAKLVRNVESAFIKLRRHKQRTKEIHVSLRFKDYNQLGLGARLNRATDSTQEVLPMVRELFEKVFRPGHEYRTTQIWLTRLESAESTQFDLFDDRLKIERFDRLAKTIDEINARFGKHKVCAGTALQIRDTPATARTELPWRKQNLLPGETDRQRLYLPRLNLKI</sequence>
<dbReference type="GO" id="GO:0005829">
    <property type="term" value="C:cytosol"/>
    <property type="evidence" value="ECO:0007669"/>
    <property type="project" value="TreeGrafter"/>
</dbReference>
<dbReference type="GO" id="GO:0009432">
    <property type="term" value="P:SOS response"/>
    <property type="evidence" value="ECO:0007669"/>
    <property type="project" value="TreeGrafter"/>
</dbReference>
<dbReference type="Gene3D" id="1.10.150.20">
    <property type="entry name" value="5' to 3' exonuclease, C-terminal subdomain"/>
    <property type="match status" value="1"/>
</dbReference>
<dbReference type="Proteomes" id="UP000366872">
    <property type="component" value="Unassembled WGS sequence"/>
</dbReference>
<dbReference type="GO" id="GO:0003887">
    <property type="term" value="F:DNA-directed DNA polymerase activity"/>
    <property type="evidence" value="ECO:0007669"/>
    <property type="project" value="InterPro"/>
</dbReference>
<gene>
    <name evidence="5" type="primary">dinB_1</name>
    <name evidence="5" type="ORF">PDESU_02881</name>
</gene>
<protein>
    <submittedName>
        <fullName evidence="5">DNA polymerase IV</fullName>
    </submittedName>
</protein>
<dbReference type="CDD" id="cd03586">
    <property type="entry name" value="PolY_Pol_IV_kappa"/>
    <property type="match status" value="1"/>
</dbReference>
<dbReference type="PANTHER" id="PTHR11076">
    <property type="entry name" value="DNA REPAIR POLYMERASE UMUC / TRANSFERASE FAMILY MEMBER"/>
    <property type="match status" value="1"/>
</dbReference>
<evidence type="ECO:0000313" key="6">
    <source>
        <dbReference type="Proteomes" id="UP000366872"/>
    </source>
</evidence>
<keyword evidence="6" id="KW-1185">Reference proteome</keyword>
<dbReference type="Gene3D" id="3.30.70.270">
    <property type="match status" value="1"/>
</dbReference>